<dbReference type="EMBL" id="JASCZI010271966">
    <property type="protein sequence ID" value="MED6218540.1"/>
    <property type="molecule type" value="Genomic_DNA"/>
</dbReference>
<protein>
    <submittedName>
        <fullName evidence="2">Uncharacterized protein</fullName>
    </submittedName>
</protein>
<evidence type="ECO:0000313" key="2">
    <source>
        <dbReference type="EMBL" id="MED6218540.1"/>
    </source>
</evidence>
<reference evidence="2 3" key="1">
    <citation type="journal article" date="2023" name="Plants (Basel)">
        <title>Bridging the Gap: Combining Genomics and Transcriptomics Approaches to Understand Stylosanthes scabra, an Orphan Legume from the Brazilian Caatinga.</title>
        <authorList>
            <person name="Ferreira-Neto J.R.C."/>
            <person name="da Silva M.D."/>
            <person name="Binneck E."/>
            <person name="de Melo N.F."/>
            <person name="da Silva R.H."/>
            <person name="de Melo A.L.T.M."/>
            <person name="Pandolfi V."/>
            <person name="Bustamante F.O."/>
            <person name="Brasileiro-Vidal A.C."/>
            <person name="Benko-Iseppon A.M."/>
        </authorList>
    </citation>
    <scope>NUCLEOTIDE SEQUENCE [LARGE SCALE GENOMIC DNA]</scope>
    <source>
        <tissue evidence="2">Leaves</tissue>
    </source>
</reference>
<accession>A0ABU6ZAI6</accession>
<sequence>MSSIQLKNAKLQWEIAYVKGRYKSLHANFRHFKHMVNSDLIGFDSDSDNDPLIARRRQFLDLFLMCLLLPPWSLTIVSMPCFLELWPTLIPFSSILVTISSNFWRPFYLLRV</sequence>
<keyword evidence="1" id="KW-0812">Transmembrane</keyword>
<keyword evidence="1" id="KW-1133">Transmembrane helix</keyword>
<feature type="transmembrane region" description="Helical" evidence="1">
    <location>
        <begin position="85"/>
        <end position="104"/>
    </location>
</feature>
<comment type="caution">
    <text evidence="2">The sequence shown here is derived from an EMBL/GenBank/DDBJ whole genome shotgun (WGS) entry which is preliminary data.</text>
</comment>
<evidence type="ECO:0000256" key="1">
    <source>
        <dbReference type="SAM" id="Phobius"/>
    </source>
</evidence>
<dbReference type="Proteomes" id="UP001341840">
    <property type="component" value="Unassembled WGS sequence"/>
</dbReference>
<feature type="transmembrane region" description="Helical" evidence="1">
    <location>
        <begin position="59"/>
        <end position="79"/>
    </location>
</feature>
<name>A0ABU6ZAI6_9FABA</name>
<organism evidence="2 3">
    <name type="scientific">Stylosanthes scabra</name>
    <dbReference type="NCBI Taxonomy" id="79078"/>
    <lineage>
        <taxon>Eukaryota</taxon>
        <taxon>Viridiplantae</taxon>
        <taxon>Streptophyta</taxon>
        <taxon>Embryophyta</taxon>
        <taxon>Tracheophyta</taxon>
        <taxon>Spermatophyta</taxon>
        <taxon>Magnoliopsida</taxon>
        <taxon>eudicotyledons</taxon>
        <taxon>Gunneridae</taxon>
        <taxon>Pentapetalae</taxon>
        <taxon>rosids</taxon>
        <taxon>fabids</taxon>
        <taxon>Fabales</taxon>
        <taxon>Fabaceae</taxon>
        <taxon>Papilionoideae</taxon>
        <taxon>50 kb inversion clade</taxon>
        <taxon>dalbergioids sensu lato</taxon>
        <taxon>Dalbergieae</taxon>
        <taxon>Pterocarpus clade</taxon>
        <taxon>Stylosanthes</taxon>
    </lineage>
</organism>
<gene>
    <name evidence="2" type="ORF">PIB30_027466</name>
</gene>
<keyword evidence="3" id="KW-1185">Reference proteome</keyword>
<evidence type="ECO:0000313" key="3">
    <source>
        <dbReference type="Proteomes" id="UP001341840"/>
    </source>
</evidence>
<keyword evidence="1" id="KW-0472">Membrane</keyword>
<proteinExistence type="predicted"/>